<evidence type="ECO:0000259" key="7">
    <source>
        <dbReference type="PROSITE" id="PS50507"/>
    </source>
</evidence>
<evidence type="ECO:0000256" key="3">
    <source>
        <dbReference type="ARBA" id="ARBA00022695"/>
    </source>
</evidence>
<name>Q6WGS8_9PICO</name>
<proteinExistence type="predicted"/>
<sequence length="150" mass="16621">TTMSAQVTSAAATVILDMYRTAGMSESDLMYVRGVLSELTHPNYNFEGDLVTLGNSNPSGQMITAQWNSVVNSLYVRYAFYKIYPNFTGNFADVCNLACYGDDNACNVHKSYPEFNHTSVQEVFGRHGLGFTMADKESESVPYIHISEIS</sequence>
<feature type="non-terminal residue" evidence="8">
    <location>
        <position position="1"/>
    </location>
</feature>
<keyword evidence="2" id="KW-0808">Transferase</keyword>
<keyword evidence="4" id="KW-0547">Nucleotide-binding</keyword>
<dbReference type="InterPro" id="IPR007094">
    <property type="entry name" value="RNA-dir_pol_PSvirus"/>
</dbReference>
<dbReference type="GO" id="GO:0003723">
    <property type="term" value="F:RNA binding"/>
    <property type="evidence" value="ECO:0007669"/>
    <property type="project" value="InterPro"/>
</dbReference>
<dbReference type="InterPro" id="IPR043502">
    <property type="entry name" value="DNA/RNA_pol_sf"/>
</dbReference>
<dbReference type="Pfam" id="PF00680">
    <property type="entry name" value="RdRP_1"/>
    <property type="match status" value="1"/>
</dbReference>
<evidence type="ECO:0000313" key="8">
    <source>
        <dbReference type="EMBL" id="AAQ21156.1"/>
    </source>
</evidence>
<dbReference type="GO" id="GO:0003968">
    <property type="term" value="F:RNA-directed RNA polymerase activity"/>
    <property type="evidence" value="ECO:0007669"/>
    <property type="project" value="UniProtKB-KW"/>
</dbReference>
<keyword evidence="5" id="KW-0378">Hydrolase</keyword>
<evidence type="ECO:0000256" key="2">
    <source>
        <dbReference type="ARBA" id="ARBA00022679"/>
    </source>
</evidence>
<feature type="domain" description="RdRp catalytic" evidence="7">
    <location>
        <begin position="1"/>
        <end position="116"/>
    </location>
</feature>
<evidence type="ECO:0000256" key="4">
    <source>
        <dbReference type="ARBA" id="ARBA00022741"/>
    </source>
</evidence>
<evidence type="ECO:0000256" key="1">
    <source>
        <dbReference type="ARBA" id="ARBA00022484"/>
    </source>
</evidence>
<dbReference type="PROSITE" id="PS50507">
    <property type="entry name" value="RDRP_SSRNA_POS"/>
    <property type="match status" value="1"/>
</dbReference>
<dbReference type="Gene3D" id="3.30.70.270">
    <property type="match status" value="1"/>
</dbReference>
<dbReference type="InterPro" id="IPR001205">
    <property type="entry name" value="RNA-dir_pol_C"/>
</dbReference>
<reference evidence="8" key="1">
    <citation type="journal article" date="2003" name="Nature">
        <title>High diversity of unknown picorna-like viruses in the sea.</title>
        <authorList>
            <person name="Culley A.I."/>
            <person name="Lang A.S."/>
            <person name="Suttle C.A."/>
        </authorList>
    </citation>
    <scope>NUCLEOTIDE SEQUENCE</scope>
</reference>
<accession>Q6WGS8</accession>
<dbReference type="InterPro" id="IPR043128">
    <property type="entry name" value="Rev_trsase/Diguanyl_cyclase"/>
</dbReference>
<dbReference type="EMBL" id="AY285756">
    <property type="protein sequence ID" value="AAQ21156.1"/>
    <property type="molecule type" value="Genomic_RNA"/>
</dbReference>
<dbReference type="GO" id="GO:0000166">
    <property type="term" value="F:nucleotide binding"/>
    <property type="evidence" value="ECO:0007669"/>
    <property type="project" value="UniProtKB-KW"/>
</dbReference>
<dbReference type="SUPFAM" id="SSF56672">
    <property type="entry name" value="DNA/RNA polymerases"/>
    <property type="match status" value="1"/>
</dbReference>
<evidence type="ECO:0000256" key="5">
    <source>
        <dbReference type="ARBA" id="ARBA00022801"/>
    </source>
</evidence>
<keyword evidence="3" id="KW-0548">Nucleotidyltransferase</keyword>
<dbReference type="GO" id="GO:0006351">
    <property type="term" value="P:DNA-templated transcription"/>
    <property type="evidence" value="ECO:0007669"/>
    <property type="project" value="InterPro"/>
</dbReference>
<dbReference type="GO" id="GO:0016787">
    <property type="term" value="F:hydrolase activity"/>
    <property type="evidence" value="ECO:0007669"/>
    <property type="project" value="UniProtKB-KW"/>
</dbReference>
<dbReference type="GO" id="GO:0039694">
    <property type="term" value="P:viral RNA genome replication"/>
    <property type="evidence" value="ECO:0007669"/>
    <property type="project" value="InterPro"/>
</dbReference>
<organism evidence="8">
    <name type="scientific">unidentified picorna-like virus</name>
    <dbReference type="NCBI Taxonomy" id="242711"/>
    <lineage>
        <taxon>Viruses</taxon>
        <taxon>Riboviria</taxon>
        <taxon>Orthornavirae</taxon>
        <taxon>Pisuviricota</taxon>
        <taxon>Pisoniviricetes</taxon>
        <taxon>Picornavirales</taxon>
        <taxon>Picornaviridae</taxon>
    </lineage>
</organism>
<feature type="non-terminal residue" evidence="8">
    <location>
        <position position="150"/>
    </location>
</feature>
<evidence type="ECO:0000256" key="6">
    <source>
        <dbReference type="ARBA" id="ARBA00022953"/>
    </source>
</evidence>
<keyword evidence="1 8" id="KW-0696">RNA-directed RNA polymerase</keyword>
<protein>
    <submittedName>
        <fullName evidence="8">RNA-dependent RNA polymerase</fullName>
    </submittedName>
</protein>
<keyword evidence="6" id="KW-0693">Viral RNA replication</keyword>